<keyword evidence="2" id="KW-0106">Calcium</keyword>
<dbReference type="Gene3D" id="2.60.40.3440">
    <property type="match status" value="1"/>
</dbReference>
<feature type="domain" description="Cadherin" evidence="4">
    <location>
        <begin position="852"/>
        <end position="958"/>
    </location>
</feature>
<dbReference type="Gene3D" id="2.60.40.60">
    <property type="entry name" value="Cadherins"/>
    <property type="match status" value="13"/>
</dbReference>
<dbReference type="eggNOG" id="COG2373">
    <property type="taxonomic scope" value="Bacteria"/>
</dbReference>
<evidence type="ECO:0000256" key="3">
    <source>
        <dbReference type="ARBA" id="ARBA00022989"/>
    </source>
</evidence>
<feature type="domain" description="Cadherin" evidence="4">
    <location>
        <begin position="959"/>
        <end position="1065"/>
    </location>
</feature>
<evidence type="ECO:0000256" key="2">
    <source>
        <dbReference type="ARBA" id="ARBA00022837"/>
    </source>
</evidence>
<evidence type="ECO:0000313" key="6">
    <source>
        <dbReference type="Proteomes" id="UP000005090"/>
    </source>
</evidence>
<gene>
    <name evidence="5" type="ORF">Metal_1504</name>
</gene>
<dbReference type="PROSITE" id="PS50268">
    <property type="entry name" value="CADHERIN_2"/>
    <property type="match status" value="13"/>
</dbReference>
<dbReference type="PRINTS" id="PR00313">
    <property type="entry name" value="CABNDNGRPT"/>
</dbReference>
<dbReference type="HOGENOM" id="CLU_229065_0_0_6"/>
<dbReference type="CDD" id="cd11304">
    <property type="entry name" value="Cadherin_repeat"/>
    <property type="match status" value="13"/>
</dbReference>
<name>H8GKW6_METAL</name>
<dbReference type="PROSITE" id="PS00330">
    <property type="entry name" value="HEMOLYSIN_CALCIUM"/>
    <property type="match status" value="2"/>
</dbReference>
<dbReference type="GO" id="GO:0005509">
    <property type="term" value="F:calcium ion binding"/>
    <property type="evidence" value="ECO:0007669"/>
    <property type="project" value="InterPro"/>
</dbReference>
<dbReference type="NCBIfam" id="NF041766">
    <property type="entry name" value="choice_anch_U"/>
    <property type="match status" value="1"/>
</dbReference>
<organism evidence="5 6">
    <name type="scientific">Methylomicrobium album BG8</name>
    <dbReference type="NCBI Taxonomy" id="686340"/>
    <lineage>
        <taxon>Bacteria</taxon>
        <taxon>Pseudomonadati</taxon>
        <taxon>Pseudomonadota</taxon>
        <taxon>Gammaproteobacteria</taxon>
        <taxon>Methylococcales</taxon>
        <taxon>Methylococcaceae</taxon>
        <taxon>Methylomicrobium</taxon>
    </lineage>
</organism>
<dbReference type="InterPro" id="IPR001343">
    <property type="entry name" value="Hemolysn_Ca-bd"/>
</dbReference>
<feature type="domain" description="Cadherin" evidence="4">
    <location>
        <begin position="1593"/>
        <end position="1696"/>
    </location>
</feature>
<dbReference type="InterPro" id="IPR053784">
    <property type="entry name" value="Choice_anch_U_dom"/>
</dbReference>
<dbReference type="SUPFAM" id="SSF51120">
    <property type="entry name" value="beta-Roll"/>
    <property type="match status" value="2"/>
</dbReference>
<dbReference type="Pfam" id="PF17963">
    <property type="entry name" value="Big_9"/>
    <property type="match status" value="1"/>
</dbReference>
<feature type="domain" description="Cadherin" evidence="4">
    <location>
        <begin position="1381"/>
        <end position="1484"/>
    </location>
</feature>
<dbReference type="Pfam" id="PF00353">
    <property type="entry name" value="HemolysinCabind"/>
    <property type="match status" value="2"/>
</dbReference>
<feature type="domain" description="Cadherin" evidence="4">
    <location>
        <begin position="1173"/>
        <end position="1279"/>
    </location>
</feature>
<dbReference type="SUPFAM" id="SSF49313">
    <property type="entry name" value="Cadherin-like"/>
    <property type="match status" value="13"/>
</dbReference>
<feature type="domain" description="Cadherin" evidence="4">
    <location>
        <begin position="641"/>
        <end position="744"/>
    </location>
</feature>
<dbReference type="PRINTS" id="PR00205">
    <property type="entry name" value="CADHERIN"/>
</dbReference>
<reference evidence="5 6" key="1">
    <citation type="journal article" date="2013" name="Genome Announc.">
        <title>Genome Sequence of the Obligate Gammaproteobacterial Methanotroph Methylomicrobium album Strain BG8.</title>
        <authorList>
            <person name="Kits K.D."/>
            <person name="Kalyuzhnaya M.G."/>
            <person name="Klotz M.G."/>
            <person name="Jetten M.S."/>
            <person name="Op den Camp H.J."/>
            <person name="Vuilleumier S."/>
            <person name="Bringel F."/>
            <person name="Dispirito A.A."/>
            <person name="Murrell J.C."/>
            <person name="Bruce D."/>
            <person name="Cheng J.F."/>
            <person name="Copeland A."/>
            <person name="Goodwin L."/>
            <person name="Hauser L."/>
            <person name="Lajus A."/>
            <person name="Land M.L."/>
            <person name="Lapidus A."/>
            <person name="Lucas S."/>
            <person name="Medigue C."/>
            <person name="Pitluck S."/>
            <person name="Woyke T."/>
            <person name="Zeytun A."/>
            <person name="Stein L.Y."/>
        </authorList>
    </citation>
    <scope>NUCLEOTIDE SEQUENCE [LARGE SCALE GENOMIC DNA]</scope>
    <source>
        <strain evidence="5 6">BG8</strain>
    </source>
</reference>
<dbReference type="InterPro" id="IPR018511">
    <property type="entry name" value="Hemolysin-typ_Ca-bd_CS"/>
</dbReference>
<keyword evidence="6" id="KW-1185">Reference proteome</keyword>
<keyword evidence="1" id="KW-0812">Transmembrane</keyword>
<dbReference type="Proteomes" id="UP000005090">
    <property type="component" value="Chromosome"/>
</dbReference>
<evidence type="ECO:0000259" key="4">
    <source>
        <dbReference type="PROSITE" id="PS50268"/>
    </source>
</evidence>
<dbReference type="InterPro" id="IPR015919">
    <property type="entry name" value="Cadherin-like_sf"/>
</dbReference>
<keyword evidence="3" id="KW-1133">Transmembrane helix</keyword>
<keyword evidence="3" id="KW-0472">Membrane</keyword>
<dbReference type="STRING" id="686340.Metal_1504"/>
<dbReference type="InterPro" id="IPR041690">
    <property type="entry name" value="Cadherin_5"/>
</dbReference>
<feature type="domain" description="Cadherin" evidence="4">
    <location>
        <begin position="745"/>
        <end position="851"/>
    </location>
</feature>
<dbReference type="Gene3D" id="2.150.10.10">
    <property type="entry name" value="Serralysin-like metalloprotease, C-terminal"/>
    <property type="match status" value="2"/>
</dbReference>
<dbReference type="eggNOG" id="COG3210">
    <property type="taxonomic scope" value="Bacteria"/>
</dbReference>
<dbReference type="EMBL" id="CM001475">
    <property type="protein sequence ID" value="EIC29288.1"/>
    <property type="molecule type" value="Genomic_DNA"/>
</dbReference>
<dbReference type="eggNOG" id="COG2931">
    <property type="taxonomic scope" value="Bacteria"/>
</dbReference>
<dbReference type="Pfam" id="PF17892">
    <property type="entry name" value="Cadherin_5"/>
    <property type="match status" value="1"/>
</dbReference>
<feature type="domain" description="Cadherin" evidence="4">
    <location>
        <begin position="1280"/>
        <end position="1380"/>
    </location>
</feature>
<protein>
    <submittedName>
        <fullName evidence="5">Cadherin domain-containing protein</fullName>
    </submittedName>
</protein>
<dbReference type="PANTHER" id="PTHR24026">
    <property type="entry name" value="FAT ATYPICAL CADHERIN-RELATED"/>
    <property type="match status" value="1"/>
</dbReference>
<dbReference type="GO" id="GO:0007156">
    <property type="term" value="P:homophilic cell adhesion via plasma membrane adhesion molecules"/>
    <property type="evidence" value="ECO:0007669"/>
    <property type="project" value="InterPro"/>
</dbReference>
<dbReference type="InterPro" id="IPR002126">
    <property type="entry name" value="Cadherin-like_dom"/>
</dbReference>
<dbReference type="InterPro" id="IPR011049">
    <property type="entry name" value="Serralysin-like_metalloprot_C"/>
</dbReference>
<feature type="domain" description="Cadherin" evidence="4">
    <location>
        <begin position="1485"/>
        <end position="1592"/>
    </location>
</feature>
<accession>H8GKW6</accession>
<sequence>MSYAQDGSGYGIYGQRYGANGDLQDEEFRVNTTTADNQVYPAVAALNDGGYLVTWMSYAQDGSGRGIYGQRYGVDGTPQGSEFRVNTTINDYQNSPAVAALNDGGFLVTWMSSGQDGSGWGIYGQRYNADGDPQEGEFQVNTTTASDQQYPAVAALNDGGFLVTWQSQNQDGSGYGIYGQRYGADGNPQEGEFQVNTTTASGQWYPAVTALNDGGYLVTWMSDGQDGSGYGIYGQRYDADGDPLDEEFQVNTTTANQQSNPAVAALDDGGYLVTWMSDGQDGSGYGIYGQRYGADGQPVESVVQVTLNHAPATTPVALDAADEDSPGVTITAAQLLAGASDEDDGDTLQITALSLNDPAHGQLTAEPDGTWTFVPAANLNGPVDFSYTVSDGHAAFASGSASLTLTPVNDAPSGTDKTVTVPEDGSHAFTAADFGLTDPNDTPANSLLAVKITTLPAAGSLTLDGVAVTAGQAIVAGDLGKLAYAPAANANGAGYASFTFQVQDDGGTANGGVDLDGTPNTLTVNVTPVDDAPSLADASRSIDENSANGTLVYDVNDSVTGTDSDIDSQAITYGITGGNSAGGFAIDPSTGKITVADGTKLDFETQPSFTLTVTASDGALSDTATITVNLDNLDEVAPVFTSGTTATAIDENSGAGQVVYNVVANDPATDGGPSNPLVYSLSGADAAALTIDSGTGVVTLTGNPNFEAKPSYSFTVVATDAAGNAATQAVTLAVNNVDEVAPVFTSGATAAAIAENSGAGQMVYTATTTDNPDGSHPSDGPSTRTYSLSGADAAALTINGNTGAVTLTGNPNFEAKPSYSFTVVATDAAGNAATQAVTLAINNVDEVAPVFTSGATATAIAENSGAGQVVYTATTTDNPDGSHPSDGPSARTYSLSGADAAAFTIDSETGEVTLTGNPNFEAKPSYSFTVVATDAAGNAATQAVTLAINNVDEVAPVFTSGATATAIAENSGAGQVVYTATTTDNPDGSHPSDGPSARTYSLSGADAAALTINGNTGAVTLTGNPNFEAKPNYSFTVVATDAAGNAATQAVTLAVNNVDEVAPVFTSGATAAAIAENSGAGQVVYTATTTDNPDAGHPNDGPSARTYSLSGADAAALTINGNTGAVTLTGNPNFEAKPNYSFTVVATDAAGNAATQAVTLAVNNVDEVAPVFTSGATAAAIAENSGAGQMVYTATTTDNPDGSHPNDGPSARTYSLGGADAAAFTIDSETGEVTLIGNPDFETKAGYSFEVTATDAAGNAATQAVTLAVNNLDEVAPVFTSDTTAAAITENSGAGQVVYTAQATDAGQPSAPLVYSLDGADAAAFSIDENSGEVTLIDDPDFETKSSYSFTVAAIDTAGNAATQTVTLAISNVDEVAPVFTSGATAAAIAENSGAGQVVYTAAANDPATDGGPSNPLVYSLGGADAAALTIDAETGEVTLTADPNFEIKAGYSFEVTATDAAGNAATQTVTLAVNNVDEVAPVFTSGATATAIAENSGAAQVVYRAQATDDPDTEHPGDGPSIPLAYSLGGADAAAFSIDENSGEVTLIDDPDFETKSSYSFTVVAIDTAGNAATQTVTLAINNLDEVAPVFTSGTTATAIAENSGAGQVVYTAAANDPATDGGPSNPLVYSLGGADAAALTIDAETGEVTLTADPNFEIKAGYSFEVTATDAAGNAATQTVTLAVNNVDEVAPVFTSGATATAIAENSGAAQVVYRAQATDDPDTEHPSDGPSIPLVYSLGGADAAAFSIDENSGEVTLIDDPNFEAQAGYSFEVIATDTAGNTAIRTVALAIDDLNEAPVFTSGTTASVAENSPPSTVVYTAIASDPDAGQTLTYSLDGSDAGLLEIDAESGAVTLKTIPDFETRNSYRFTVIATDNASIALNASQAVILTVTNVPESDDDNDGVPTEIEMNVPVLADGNGAMVAGDGNGDGVADSRQTNVLSQAVLNTPTAVSHSDGALPVYVTLVADSNAGKANVTGPSASRITEFEQLDAPADFPDAGAIPLGLFGFSATTQEEGGTETFSLYLDDDIHVNGYWKKDAQGTWVNLASAAYGGAMTTEGDKTRLDFQITDGGEFDSDGLANGVIRDPGAPAFLPPLGQLINDNNKGNHVYGENGRNDVLLGNNGNDHLFGGSGDNWLVGGKGKDTYHFSATDRVAGGMDRIVDDNGSLIAFDSALLSQLKLNGTALSQLTGGKNGLGSVIDANNGLAFKDGILQVDANGDGVFNADDDFQVRFYNRTADTLRFDTNKDLLILNGKGPKAALPMTGSPQSDTLIGDNKANDLNGGAADDILYGAGGRDKLTGGKGADMLVGGAGRDLYYWAAADLEANGHDRLIDGKGSRLGFDAAILSQLKLGGQALSDITARKVAIGATLNDDNGVAYRNGVLQMDLNGNGSFDDGDFQIEIVGTTPLKGLVFDGALDVIKLV</sequence>
<dbReference type="NCBIfam" id="NF012211">
    <property type="entry name" value="tand_rpt_95"/>
    <property type="match status" value="1"/>
</dbReference>
<dbReference type="GO" id="GO:0005886">
    <property type="term" value="C:plasma membrane"/>
    <property type="evidence" value="ECO:0007669"/>
    <property type="project" value="UniProtKB-SubCell"/>
</dbReference>
<feature type="domain" description="Cadherin" evidence="4">
    <location>
        <begin position="1803"/>
        <end position="1918"/>
    </location>
</feature>
<dbReference type="PANTHER" id="PTHR24026:SF126">
    <property type="entry name" value="PROTOCADHERIN FAT 4"/>
    <property type="match status" value="1"/>
</dbReference>
<evidence type="ECO:0000313" key="5">
    <source>
        <dbReference type="EMBL" id="EIC29288.1"/>
    </source>
</evidence>
<feature type="domain" description="Cadherin" evidence="4">
    <location>
        <begin position="1066"/>
        <end position="1172"/>
    </location>
</feature>
<dbReference type="RefSeq" id="WP_005371028.1">
    <property type="nucleotide sequence ID" value="NZ_CM001475.1"/>
</dbReference>
<feature type="domain" description="Cadherin" evidence="4">
    <location>
        <begin position="541"/>
        <end position="640"/>
    </location>
</feature>
<evidence type="ECO:0000256" key="1">
    <source>
        <dbReference type="ARBA" id="ARBA00022692"/>
    </source>
</evidence>
<dbReference type="SMART" id="SM00112">
    <property type="entry name" value="CA"/>
    <property type="match status" value="13"/>
</dbReference>
<feature type="domain" description="Cadherin" evidence="4">
    <location>
        <begin position="1697"/>
        <end position="1803"/>
    </location>
</feature>
<dbReference type="Pfam" id="PF00028">
    <property type="entry name" value="Cadherin"/>
    <property type="match status" value="9"/>
</dbReference>
<proteinExistence type="predicted"/>